<organism evidence="1 2">
    <name type="scientific">Gigaspora margarita</name>
    <dbReference type="NCBI Taxonomy" id="4874"/>
    <lineage>
        <taxon>Eukaryota</taxon>
        <taxon>Fungi</taxon>
        <taxon>Fungi incertae sedis</taxon>
        <taxon>Mucoromycota</taxon>
        <taxon>Glomeromycotina</taxon>
        <taxon>Glomeromycetes</taxon>
        <taxon>Diversisporales</taxon>
        <taxon>Gigasporaceae</taxon>
        <taxon>Gigaspora</taxon>
    </lineage>
</organism>
<evidence type="ECO:0000313" key="1">
    <source>
        <dbReference type="EMBL" id="CAG8852876.1"/>
    </source>
</evidence>
<proteinExistence type="predicted"/>
<gene>
    <name evidence="1" type="ORF">GMARGA_LOCUS41697</name>
</gene>
<evidence type="ECO:0000313" key="2">
    <source>
        <dbReference type="Proteomes" id="UP000789901"/>
    </source>
</evidence>
<accession>A0ABN7XDF5</accession>
<dbReference type="EMBL" id="CAJVQB010117187">
    <property type="protein sequence ID" value="CAG8852876.1"/>
    <property type="molecule type" value="Genomic_DNA"/>
</dbReference>
<keyword evidence="2" id="KW-1185">Reference proteome</keyword>
<comment type="caution">
    <text evidence="1">The sequence shown here is derived from an EMBL/GenBank/DDBJ whole genome shotgun (WGS) entry which is preliminary data.</text>
</comment>
<protein>
    <submittedName>
        <fullName evidence="1">14966_t:CDS:1</fullName>
    </submittedName>
</protein>
<sequence length="42" mass="4608">YNQVLPSDGQRNVRIKSGSLSSNSKQISISSNIKFCKNAIPQ</sequence>
<reference evidence="1 2" key="1">
    <citation type="submission" date="2021-06" db="EMBL/GenBank/DDBJ databases">
        <authorList>
            <person name="Kallberg Y."/>
            <person name="Tangrot J."/>
            <person name="Rosling A."/>
        </authorList>
    </citation>
    <scope>NUCLEOTIDE SEQUENCE [LARGE SCALE GENOMIC DNA]</scope>
    <source>
        <strain evidence="1 2">120-4 pot B 10/14</strain>
    </source>
</reference>
<name>A0ABN7XDF5_GIGMA</name>
<feature type="non-terminal residue" evidence="1">
    <location>
        <position position="1"/>
    </location>
</feature>
<dbReference type="Proteomes" id="UP000789901">
    <property type="component" value="Unassembled WGS sequence"/>
</dbReference>